<evidence type="ECO:0000256" key="1">
    <source>
        <dbReference type="SAM" id="Phobius"/>
    </source>
</evidence>
<gene>
    <name evidence="2" type="ORF">ASPTUDRAFT_46593</name>
</gene>
<proteinExistence type="predicted"/>
<evidence type="ECO:0000313" key="3">
    <source>
        <dbReference type="Proteomes" id="UP000184304"/>
    </source>
</evidence>
<dbReference type="AlphaFoldDB" id="A0A1L9MWE6"/>
<keyword evidence="1" id="KW-0472">Membrane</keyword>
<dbReference type="EMBL" id="KV878206">
    <property type="protein sequence ID" value="OJI81255.1"/>
    <property type="molecule type" value="Genomic_DNA"/>
</dbReference>
<evidence type="ECO:0000313" key="2">
    <source>
        <dbReference type="EMBL" id="OJI81255.1"/>
    </source>
</evidence>
<protein>
    <submittedName>
        <fullName evidence="2">Uncharacterized protein</fullName>
    </submittedName>
</protein>
<accession>A0A1L9MWE6</accession>
<feature type="transmembrane region" description="Helical" evidence="1">
    <location>
        <begin position="20"/>
        <end position="45"/>
    </location>
</feature>
<keyword evidence="3" id="KW-1185">Reference proteome</keyword>
<organism evidence="2 3">
    <name type="scientific">Aspergillus tubingensis (strain CBS 134.48)</name>
    <dbReference type="NCBI Taxonomy" id="767770"/>
    <lineage>
        <taxon>Eukaryota</taxon>
        <taxon>Fungi</taxon>
        <taxon>Dikarya</taxon>
        <taxon>Ascomycota</taxon>
        <taxon>Pezizomycotina</taxon>
        <taxon>Eurotiomycetes</taxon>
        <taxon>Eurotiomycetidae</taxon>
        <taxon>Eurotiales</taxon>
        <taxon>Aspergillaceae</taxon>
        <taxon>Aspergillus</taxon>
        <taxon>Aspergillus subgen. Circumdati</taxon>
    </lineage>
</organism>
<name>A0A1L9MWE6_ASPTC</name>
<sequence>MNVWDLRVLAGWVVSAVGTRVGWVALLGMVANIVLFLLCGSIGILSLCVQGTIFETIFCNDIVSQIISPNRETRTSCYHLSGAVDLSTLR</sequence>
<dbReference type="VEuPathDB" id="FungiDB:ASPTUDRAFT_46593"/>
<reference evidence="3" key="1">
    <citation type="journal article" date="2017" name="Genome Biol.">
        <title>Comparative genomics reveals high biological diversity and specific adaptations in the industrially and medically important fungal genus Aspergillus.</title>
        <authorList>
            <person name="de Vries R.P."/>
            <person name="Riley R."/>
            <person name="Wiebenga A."/>
            <person name="Aguilar-Osorio G."/>
            <person name="Amillis S."/>
            <person name="Uchima C.A."/>
            <person name="Anderluh G."/>
            <person name="Asadollahi M."/>
            <person name="Askin M."/>
            <person name="Barry K."/>
            <person name="Battaglia E."/>
            <person name="Bayram O."/>
            <person name="Benocci T."/>
            <person name="Braus-Stromeyer S.A."/>
            <person name="Caldana C."/>
            <person name="Canovas D."/>
            <person name="Cerqueira G.C."/>
            <person name="Chen F."/>
            <person name="Chen W."/>
            <person name="Choi C."/>
            <person name="Clum A."/>
            <person name="Dos Santos R.A."/>
            <person name="Damasio A.R."/>
            <person name="Diallinas G."/>
            <person name="Emri T."/>
            <person name="Fekete E."/>
            <person name="Flipphi M."/>
            <person name="Freyberg S."/>
            <person name="Gallo A."/>
            <person name="Gournas C."/>
            <person name="Habgood R."/>
            <person name="Hainaut M."/>
            <person name="Harispe M.L."/>
            <person name="Henrissat B."/>
            <person name="Hilden K.S."/>
            <person name="Hope R."/>
            <person name="Hossain A."/>
            <person name="Karabika E."/>
            <person name="Karaffa L."/>
            <person name="Karanyi Z."/>
            <person name="Krasevec N."/>
            <person name="Kuo A."/>
            <person name="Kusch H."/>
            <person name="LaButti K."/>
            <person name="Lagendijk E.L."/>
            <person name="Lapidus A."/>
            <person name="Levasseur A."/>
            <person name="Lindquist E."/>
            <person name="Lipzen A."/>
            <person name="Logrieco A.F."/>
            <person name="MacCabe A."/>
            <person name="Maekelae M.R."/>
            <person name="Malavazi I."/>
            <person name="Melin P."/>
            <person name="Meyer V."/>
            <person name="Mielnichuk N."/>
            <person name="Miskei M."/>
            <person name="Molnar A.P."/>
            <person name="Mule G."/>
            <person name="Ngan C.Y."/>
            <person name="Orejas M."/>
            <person name="Orosz E."/>
            <person name="Ouedraogo J.P."/>
            <person name="Overkamp K.M."/>
            <person name="Park H.-S."/>
            <person name="Perrone G."/>
            <person name="Piumi F."/>
            <person name="Punt P.J."/>
            <person name="Ram A.F."/>
            <person name="Ramon A."/>
            <person name="Rauscher S."/>
            <person name="Record E."/>
            <person name="Riano-Pachon D.M."/>
            <person name="Robert V."/>
            <person name="Roehrig J."/>
            <person name="Ruller R."/>
            <person name="Salamov A."/>
            <person name="Salih N.S."/>
            <person name="Samson R.A."/>
            <person name="Sandor E."/>
            <person name="Sanguinetti M."/>
            <person name="Schuetze T."/>
            <person name="Sepcic K."/>
            <person name="Shelest E."/>
            <person name="Sherlock G."/>
            <person name="Sophianopoulou V."/>
            <person name="Squina F.M."/>
            <person name="Sun H."/>
            <person name="Susca A."/>
            <person name="Todd R.B."/>
            <person name="Tsang A."/>
            <person name="Unkles S.E."/>
            <person name="van de Wiele N."/>
            <person name="van Rossen-Uffink D."/>
            <person name="Oliveira J.V."/>
            <person name="Vesth T.C."/>
            <person name="Visser J."/>
            <person name="Yu J.-H."/>
            <person name="Zhou M."/>
            <person name="Andersen M.R."/>
            <person name="Archer D.B."/>
            <person name="Baker S.E."/>
            <person name="Benoit I."/>
            <person name="Brakhage A.A."/>
            <person name="Braus G.H."/>
            <person name="Fischer R."/>
            <person name="Frisvad J.C."/>
            <person name="Goldman G.H."/>
            <person name="Houbraken J."/>
            <person name="Oakley B."/>
            <person name="Pocsi I."/>
            <person name="Scazzocchio C."/>
            <person name="Seiboth B."/>
            <person name="vanKuyk P.A."/>
            <person name="Wortman J."/>
            <person name="Dyer P.S."/>
            <person name="Grigoriev I.V."/>
        </authorList>
    </citation>
    <scope>NUCLEOTIDE SEQUENCE [LARGE SCALE GENOMIC DNA]</scope>
    <source>
        <strain evidence="3">CBS 134.48</strain>
    </source>
</reference>
<keyword evidence="1" id="KW-0812">Transmembrane</keyword>
<dbReference type="Proteomes" id="UP000184304">
    <property type="component" value="Unassembled WGS sequence"/>
</dbReference>
<keyword evidence="1" id="KW-1133">Transmembrane helix</keyword>